<protein>
    <recommendedName>
        <fullName evidence="12">ATP synthase subunit b</fullName>
    </recommendedName>
    <alternativeName>
        <fullName evidence="12">ATP synthase F(0) sector subunit b</fullName>
    </alternativeName>
    <alternativeName>
        <fullName evidence="12">ATPase subunit I</fullName>
    </alternativeName>
    <alternativeName>
        <fullName evidence="12">F-type ATPase subunit b</fullName>
        <shortName evidence="12">F-ATPase subunit b</shortName>
    </alternativeName>
</protein>
<evidence type="ECO:0000256" key="4">
    <source>
        <dbReference type="ARBA" id="ARBA00022781"/>
    </source>
</evidence>
<dbReference type="RefSeq" id="WP_189486893.1">
    <property type="nucleotide sequence ID" value="NZ_BMZB01000003.1"/>
</dbReference>
<reference evidence="15" key="2">
    <citation type="submission" date="2020-09" db="EMBL/GenBank/DDBJ databases">
        <authorList>
            <person name="Sun Q."/>
            <person name="Kim S."/>
        </authorList>
    </citation>
    <scope>NUCLEOTIDE SEQUENCE</scope>
    <source>
        <strain evidence="15">KCTC 32296</strain>
    </source>
</reference>
<evidence type="ECO:0000256" key="8">
    <source>
        <dbReference type="ARBA" id="ARBA00023310"/>
    </source>
</evidence>
<keyword evidence="4 12" id="KW-0375">Hydrogen ion transport</keyword>
<evidence type="ECO:0000256" key="9">
    <source>
        <dbReference type="ARBA" id="ARBA00025198"/>
    </source>
</evidence>
<feature type="coiled-coil region" evidence="14">
    <location>
        <begin position="45"/>
        <end position="116"/>
    </location>
</feature>
<name>A0A918Q9U9_9CAUL</name>
<comment type="function">
    <text evidence="10">Component of the F(0) channel, it forms part of the peripheral stalk, linking F(1) to F(0). The b'-subunit is a diverged and duplicated form of b found in plants and photosynthetic bacteria.</text>
</comment>
<dbReference type="GO" id="GO:0045259">
    <property type="term" value="C:proton-transporting ATP synthase complex"/>
    <property type="evidence" value="ECO:0007669"/>
    <property type="project" value="UniProtKB-KW"/>
</dbReference>
<evidence type="ECO:0000256" key="13">
    <source>
        <dbReference type="RuleBase" id="RU003848"/>
    </source>
</evidence>
<proteinExistence type="inferred from homology"/>
<dbReference type="GO" id="GO:0012505">
    <property type="term" value="C:endomembrane system"/>
    <property type="evidence" value="ECO:0007669"/>
    <property type="project" value="UniProtKB-SubCell"/>
</dbReference>
<keyword evidence="14" id="KW-0175">Coiled coil</keyword>
<dbReference type="AlphaFoldDB" id="A0A918Q9U9"/>
<comment type="similarity">
    <text evidence="12 13">Belongs to the ATPase B chain family.</text>
</comment>
<evidence type="ECO:0000256" key="6">
    <source>
        <dbReference type="ARBA" id="ARBA00023065"/>
    </source>
</evidence>
<dbReference type="Proteomes" id="UP000662572">
    <property type="component" value="Unassembled WGS sequence"/>
</dbReference>
<evidence type="ECO:0000256" key="12">
    <source>
        <dbReference type="HAMAP-Rule" id="MF_01398"/>
    </source>
</evidence>
<keyword evidence="5 12" id="KW-1133">Transmembrane helix</keyword>
<dbReference type="GO" id="GO:0005886">
    <property type="term" value="C:plasma membrane"/>
    <property type="evidence" value="ECO:0007669"/>
    <property type="project" value="UniProtKB-SubCell"/>
</dbReference>
<keyword evidence="12" id="KW-1003">Cell membrane</keyword>
<organism evidence="15 16">
    <name type="scientific">Asticcacaulis endophyticus</name>
    <dbReference type="NCBI Taxonomy" id="1395890"/>
    <lineage>
        <taxon>Bacteria</taxon>
        <taxon>Pseudomonadati</taxon>
        <taxon>Pseudomonadota</taxon>
        <taxon>Alphaproteobacteria</taxon>
        <taxon>Caulobacterales</taxon>
        <taxon>Caulobacteraceae</taxon>
        <taxon>Asticcacaulis</taxon>
    </lineage>
</organism>
<evidence type="ECO:0000256" key="3">
    <source>
        <dbReference type="ARBA" id="ARBA00022692"/>
    </source>
</evidence>
<keyword evidence="8 12" id="KW-0066">ATP synthesis</keyword>
<evidence type="ECO:0000256" key="2">
    <source>
        <dbReference type="ARBA" id="ARBA00022547"/>
    </source>
</evidence>
<evidence type="ECO:0000256" key="14">
    <source>
        <dbReference type="SAM" id="Coils"/>
    </source>
</evidence>
<dbReference type="HAMAP" id="MF_01398">
    <property type="entry name" value="ATP_synth_b_bprime"/>
    <property type="match status" value="1"/>
</dbReference>
<evidence type="ECO:0000256" key="10">
    <source>
        <dbReference type="ARBA" id="ARBA00025614"/>
    </source>
</evidence>
<feature type="transmembrane region" description="Helical" evidence="12">
    <location>
        <begin position="6"/>
        <end position="24"/>
    </location>
</feature>
<keyword evidence="2 12" id="KW-0138">CF(0)</keyword>
<evidence type="ECO:0000313" key="16">
    <source>
        <dbReference type="Proteomes" id="UP000662572"/>
    </source>
</evidence>
<accession>A0A918Q9U9</accession>
<comment type="subcellular location">
    <subcellularLocation>
        <location evidence="12">Cell membrane</location>
        <topology evidence="12">Single-pass membrane protein</topology>
    </subcellularLocation>
    <subcellularLocation>
        <location evidence="11">Endomembrane system</location>
        <topology evidence="11">Single-pass membrane protein</topology>
    </subcellularLocation>
</comment>
<keyword evidence="1 12" id="KW-0813">Transport</keyword>
<evidence type="ECO:0000256" key="5">
    <source>
        <dbReference type="ARBA" id="ARBA00022989"/>
    </source>
</evidence>
<evidence type="ECO:0000256" key="1">
    <source>
        <dbReference type="ARBA" id="ARBA00022448"/>
    </source>
</evidence>
<evidence type="ECO:0000256" key="11">
    <source>
        <dbReference type="ARBA" id="ARBA00037847"/>
    </source>
</evidence>
<evidence type="ECO:0000313" key="15">
    <source>
        <dbReference type="EMBL" id="GGZ37056.1"/>
    </source>
</evidence>
<reference evidence="15" key="1">
    <citation type="journal article" date="2014" name="Int. J. Syst. Evol. Microbiol.">
        <title>Complete genome sequence of Corynebacterium casei LMG S-19264T (=DSM 44701T), isolated from a smear-ripened cheese.</title>
        <authorList>
            <consortium name="US DOE Joint Genome Institute (JGI-PGF)"/>
            <person name="Walter F."/>
            <person name="Albersmeier A."/>
            <person name="Kalinowski J."/>
            <person name="Ruckert C."/>
        </authorList>
    </citation>
    <scope>NUCLEOTIDE SEQUENCE</scope>
    <source>
        <strain evidence="15">KCTC 32296</strain>
    </source>
</reference>
<comment type="function">
    <text evidence="9 12">F(1)F(0) ATP synthase produces ATP from ADP in the presence of a proton or sodium gradient. F-type ATPases consist of two structural domains, F(1) containing the extramembraneous catalytic core and F(0) containing the membrane proton channel, linked together by a central stalk and a peripheral stalk. During catalysis, ATP synthesis in the catalytic domain of F(1) is coupled via a rotary mechanism of the central stalk subunits to proton translocation.</text>
</comment>
<comment type="subunit">
    <text evidence="12">F-type ATPases have 2 components, F(1) - the catalytic core - and F(0) - the membrane proton channel. F(1) has five subunits: alpha(3), beta(3), gamma(1), delta(1), epsilon(1). F(0) has three main subunits: a(1), b(2) and c(10-14). The alpha and beta chains form an alternating ring which encloses part of the gamma chain. F(1) is attached to F(0) by a central stalk formed by the gamma and epsilon chains, while a peripheral stalk is formed by the delta and b chains.</text>
</comment>
<gene>
    <name evidence="12 15" type="primary">atpF</name>
    <name evidence="15" type="ORF">GCM10011273_24260</name>
</gene>
<dbReference type="EMBL" id="BMZB01000003">
    <property type="protein sequence ID" value="GGZ37056.1"/>
    <property type="molecule type" value="Genomic_DNA"/>
</dbReference>
<comment type="caution">
    <text evidence="15">The sequence shown here is derived from an EMBL/GenBank/DDBJ whole genome shotgun (WGS) entry which is preliminary data.</text>
</comment>
<dbReference type="GO" id="GO:0046933">
    <property type="term" value="F:proton-transporting ATP synthase activity, rotational mechanism"/>
    <property type="evidence" value="ECO:0007669"/>
    <property type="project" value="UniProtKB-UniRule"/>
</dbReference>
<dbReference type="InterPro" id="IPR002146">
    <property type="entry name" value="ATP_synth_b/b'su_bac/chlpt"/>
</dbReference>
<evidence type="ECO:0000256" key="7">
    <source>
        <dbReference type="ARBA" id="ARBA00023136"/>
    </source>
</evidence>
<dbReference type="Pfam" id="PF00430">
    <property type="entry name" value="ATP-synt_B"/>
    <property type="match status" value="1"/>
</dbReference>
<keyword evidence="3 12" id="KW-0812">Transmembrane</keyword>
<keyword evidence="6 12" id="KW-0406">Ion transport</keyword>
<keyword evidence="16" id="KW-1185">Reference proteome</keyword>
<keyword evidence="7 12" id="KW-0472">Membrane</keyword>
<sequence length="162" mass="17731">MDFSNPEVWVQIGLLLFFGLLVVMKVPANLWKSLGDTGDAVRAELDEAVRIRQEAQSLLNQIKAERLEAEQKAKELVAFAESEAVRLAEEAKEKLAENIARRQALAERKIAQAEAKAEADVKAAAADLATKLTETILIERNAGLKSDPLVDKAIGQIGQRLS</sequence>